<dbReference type="SUPFAM" id="SSF81901">
    <property type="entry name" value="HCP-like"/>
    <property type="match status" value="1"/>
</dbReference>
<dbReference type="OrthoDB" id="182122at2"/>
<dbReference type="SUPFAM" id="SSF53756">
    <property type="entry name" value="UDP-Glycosyltransferase/glycogen phosphorylase"/>
    <property type="match status" value="1"/>
</dbReference>
<dbReference type="PROSITE" id="PS50005">
    <property type="entry name" value="TPR"/>
    <property type="match status" value="25"/>
</dbReference>
<dbReference type="eggNOG" id="COG4421">
    <property type="taxonomic scope" value="Bacteria"/>
</dbReference>
<feature type="compositionally biased region" description="Polar residues" evidence="2">
    <location>
        <begin position="1569"/>
        <end position="1584"/>
    </location>
</feature>
<dbReference type="PROSITE" id="PS50293">
    <property type="entry name" value="TPR_REGION"/>
    <property type="match status" value="9"/>
</dbReference>
<feature type="region of interest" description="Disordered" evidence="2">
    <location>
        <begin position="1564"/>
        <end position="1584"/>
    </location>
</feature>
<feature type="repeat" description="TPR" evidence="1">
    <location>
        <begin position="876"/>
        <end position="909"/>
    </location>
</feature>
<dbReference type="InterPro" id="IPR011990">
    <property type="entry name" value="TPR-like_helical_dom_sf"/>
</dbReference>
<organism evidence="5">
    <name type="scientific">Trichodesmium erythraeum (strain IMS101)</name>
    <dbReference type="NCBI Taxonomy" id="203124"/>
    <lineage>
        <taxon>Bacteria</taxon>
        <taxon>Bacillati</taxon>
        <taxon>Cyanobacteriota</taxon>
        <taxon>Cyanophyceae</taxon>
        <taxon>Oscillatoriophycideae</taxon>
        <taxon>Oscillatoriales</taxon>
        <taxon>Microcoleaceae</taxon>
        <taxon>Trichodesmium</taxon>
    </lineage>
</organism>
<evidence type="ECO:0000256" key="2">
    <source>
        <dbReference type="SAM" id="MobiDB-lite"/>
    </source>
</evidence>
<dbReference type="SMART" id="SM00028">
    <property type="entry name" value="TPR"/>
    <property type="match status" value="39"/>
</dbReference>
<dbReference type="KEGG" id="ter:Tery_0122"/>
<dbReference type="GO" id="GO:0097363">
    <property type="term" value="F:protein O-acetylglucosaminyltransferase activity"/>
    <property type="evidence" value="ECO:0007669"/>
    <property type="project" value="TreeGrafter"/>
</dbReference>
<dbReference type="InterPro" id="IPR049625">
    <property type="entry name" value="Glyco_transf_61_cat"/>
</dbReference>
<evidence type="ECO:0000256" key="1">
    <source>
        <dbReference type="PROSITE-ProRule" id="PRU00339"/>
    </source>
</evidence>
<feature type="repeat" description="TPR" evidence="1">
    <location>
        <begin position="157"/>
        <end position="190"/>
    </location>
</feature>
<dbReference type="eggNOG" id="COG0457">
    <property type="taxonomic scope" value="Bacteria"/>
</dbReference>
<proteinExistence type="predicted"/>
<dbReference type="InterPro" id="IPR029044">
    <property type="entry name" value="Nucleotide-diphossugar_trans"/>
</dbReference>
<feature type="repeat" description="TPR" evidence="1">
    <location>
        <begin position="944"/>
        <end position="977"/>
    </location>
</feature>
<dbReference type="Pfam" id="PF04577">
    <property type="entry name" value="Glyco_transf_61"/>
    <property type="match status" value="1"/>
</dbReference>
<dbReference type="InterPro" id="IPR006597">
    <property type="entry name" value="Sel1-like"/>
</dbReference>
<keyword evidence="1" id="KW-0802">TPR repeat</keyword>
<feature type="repeat" description="TPR" evidence="1">
    <location>
        <begin position="1704"/>
        <end position="1737"/>
    </location>
</feature>
<feature type="repeat" description="TPR" evidence="1">
    <location>
        <begin position="910"/>
        <end position="943"/>
    </location>
</feature>
<feature type="repeat" description="TPR" evidence="1">
    <location>
        <begin position="1094"/>
        <end position="1127"/>
    </location>
</feature>
<feature type="repeat" description="TPR" evidence="1">
    <location>
        <begin position="191"/>
        <end position="224"/>
    </location>
</feature>
<feature type="repeat" description="TPR" evidence="1">
    <location>
        <begin position="1807"/>
        <end position="1840"/>
    </location>
</feature>
<feature type="repeat" description="TPR" evidence="1">
    <location>
        <begin position="81"/>
        <end position="114"/>
    </location>
</feature>
<feature type="repeat" description="TPR" evidence="1">
    <location>
        <begin position="1841"/>
        <end position="1874"/>
    </location>
</feature>
<dbReference type="Gene3D" id="3.40.50.2000">
    <property type="entry name" value="Glycogen Phosphorylase B"/>
    <property type="match status" value="1"/>
</dbReference>
<feature type="repeat" description="TPR" evidence="1">
    <location>
        <begin position="1875"/>
        <end position="1908"/>
    </location>
</feature>
<dbReference type="Pfam" id="PF13432">
    <property type="entry name" value="TPR_16"/>
    <property type="match status" value="1"/>
</dbReference>
<protein>
    <submittedName>
        <fullName evidence="5">Glycosyl transferase, group 1</fullName>
    </submittedName>
</protein>
<dbReference type="eggNOG" id="COG0438">
    <property type="taxonomic scope" value="Bacteria"/>
</dbReference>
<dbReference type="SUPFAM" id="SSF48452">
    <property type="entry name" value="TPR-like"/>
    <property type="match status" value="6"/>
</dbReference>
<gene>
    <name evidence="5" type="ordered locus">Tery_0122</name>
</gene>
<name>Q11A55_TRIEI</name>
<dbReference type="CDD" id="cd01635">
    <property type="entry name" value="Glycosyltransferase_GTB-type"/>
    <property type="match status" value="1"/>
</dbReference>
<dbReference type="Pfam" id="PF00534">
    <property type="entry name" value="Glycos_transf_1"/>
    <property type="match status" value="1"/>
</dbReference>
<dbReference type="CAZy" id="GT4">
    <property type="family name" value="Glycosyltransferase Family 4"/>
</dbReference>
<dbReference type="EMBL" id="CP000393">
    <property type="protein sequence ID" value="ABG49619.1"/>
    <property type="molecule type" value="Genomic_DNA"/>
</dbReference>
<dbReference type="RefSeq" id="WP_011610017.1">
    <property type="nucleotide sequence ID" value="NC_008312.1"/>
</dbReference>
<dbReference type="PANTHER" id="PTHR44366">
    <property type="entry name" value="UDP-N-ACETYLGLUCOSAMINE--PEPTIDE N-ACETYLGLUCOSAMINYLTRANSFERASE 110 KDA SUBUNIT"/>
    <property type="match status" value="1"/>
</dbReference>
<feature type="repeat" description="TPR" evidence="1">
    <location>
        <begin position="2095"/>
        <end position="2128"/>
    </location>
</feature>
<evidence type="ECO:0000313" key="5">
    <source>
        <dbReference type="EMBL" id="ABG49619.1"/>
    </source>
</evidence>
<dbReference type="HOGENOM" id="CLU_225204_0_0_3"/>
<reference evidence="5" key="1">
    <citation type="submission" date="2006-06" db="EMBL/GenBank/DDBJ databases">
        <title>Complete sequence of Trichodesmium erythraeum IMS101.</title>
        <authorList>
            <consortium name="US DOE Joint Genome Institute"/>
            <person name="Copeland A."/>
            <person name="Lucas S."/>
            <person name="Lapidus A."/>
            <person name="Barry K."/>
            <person name="Detter J.C."/>
            <person name="Glavina del Rio T."/>
            <person name="Hammon N."/>
            <person name="Israni S."/>
            <person name="Dalin E."/>
            <person name="Tice H."/>
            <person name="Pitluck S."/>
            <person name="Kiss H."/>
            <person name="Munk A.C."/>
            <person name="Brettin T."/>
            <person name="Bruce D."/>
            <person name="Han C."/>
            <person name="Tapia R."/>
            <person name="Gilna P."/>
            <person name="Schmutz J."/>
            <person name="Larimer F."/>
            <person name="Land M."/>
            <person name="Hauser L."/>
            <person name="Kyrpides N."/>
            <person name="Kim E."/>
            <person name="Richardson P."/>
        </authorList>
    </citation>
    <scope>NUCLEOTIDE SEQUENCE [LARGE SCALE GENOMIC DNA]</scope>
    <source>
        <strain evidence="5">IMS101</strain>
    </source>
</reference>
<evidence type="ECO:0000259" key="3">
    <source>
        <dbReference type="Pfam" id="PF00534"/>
    </source>
</evidence>
<feature type="repeat" description="TPR" evidence="1">
    <location>
        <begin position="1977"/>
        <end position="2010"/>
    </location>
</feature>
<feature type="repeat" description="TPR" evidence="1">
    <location>
        <begin position="123"/>
        <end position="156"/>
    </location>
</feature>
<feature type="repeat" description="TPR" evidence="1">
    <location>
        <begin position="1024"/>
        <end position="1057"/>
    </location>
</feature>
<feature type="domain" description="Glycosyl transferase family 1" evidence="3">
    <location>
        <begin position="3114"/>
        <end position="3229"/>
    </location>
</feature>
<dbReference type="Pfam" id="PF13414">
    <property type="entry name" value="TPR_11"/>
    <property type="match status" value="7"/>
</dbReference>
<dbReference type="Pfam" id="PF13181">
    <property type="entry name" value="TPR_8"/>
    <property type="match status" value="4"/>
</dbReference>
<dbReference type="InterPro" id="IPR019734">
    <property type="entry name" value="TPR_rpt"/>
</dbReference>
<dbReference type="Gene3D" id="1.25.40.10">
    <property type="entry name" value="Tetratricopeptide repeat domain"/>
    <property type="match status" value="12"/>
</dbReference>
<accession>Q11A55</accession>
<feature type="domain" description="Glycosyltransferase 61 catalytic" evidence="4">
    <location>
        <begin position="538"/>
        <end position="720"/>
    </location>
</feature>
<evidence type="ECO:0000259" key="4">
    <source>
        <dbReference type="Pfam" id="PF04577"/>
    </source>
</evidence>
<keyword evidence="5" id="KW-0808">Transferase</keyword>
<feature type="repeat" description="TPR" evidence="1">
    <location>
        <begin position="2165"/>
        <end position="2198"/>
    </location>
</feature>
<dbReference type="InterPro" id="IPR001296">
    <property type="entry name" value="Glyco_trans_1"/>
</dbReference>
<dbReference type="PANTHER" id="PTHR44366:SF1">
    <property type="entry name" value="UDP-N-ACETYLGLUCOSAMINE--PEPTIDE N-ACETYLGLUCOSAMINYLTRANSFERASE 110 KDA SUBUNIT"/>
    <property type="match status" value="1"/>
</dbReference>
<feature type="repeat" description="TPR" evidence="1">
    <location>
        <begin position="2199"/>
        <end position="2232"/>
    </location>
</feature>
<feature type="repeat" description="TPR" evidence="1">
    <location>
        <begin position="1460"/>
        <end position="1493"/>
    </location>
</feature>
<feature type="repeat" description="TPR" evidence="1">
    <location>
        <begin position="990"/>
        <end position="1023"/>
    </location>
</feature>
<feature type="repeat" description="TPR" evidence="1">
    <location>
        <begin position="1909"/>
        <end position="1942"/>
    </location>
</feature>
<dbReference type="SMART" id="SM00671">
    <property type="entry name" value="SEL1"/>
    <property type="match status" value="11"/>
</dbReference>
<sequence>MQNTPVIQLIDEAKNIAIKGSLCQEKGQLEEAAFYYQQALNQNPNLQQVNYNLGIIHYQQGDLLGAYQSYKKAIALKPDDINAYYNLGIVLQNQGLLISAIDSYQQAINLSKSEKSNPHETIVNCYSNWGCILLHQGQSDAAIAVFKEALLLKPDDFTIYNNIGQALLQKSQLDQAITYLKKSLKLEPQFTISLYHLGQVYQSQGLHEKAVKYFQQIIELEPENLTAYSESFYSLMEQGKLSEAMTNLQKAIQNNSFVEGYCKWSNLLAESTDELDKGKVAGANFLKALKNSNFPNSLSLKEISQYLIEIYLHLGNVSGESDLDEQAKIYYKKALELEQVTAEDYVKLGNSLVKQNLINSAIIITNLGLETYPEHPEILENLQSLSKSKKAQKKPKFLSSSCERLNSRPWWEQNFQEFNMLHLGSRIYSCSENQTTTNILSQNNSLKRAETETFVAQLLSGRAWVVPQKKYGMINNAIAIINQDNQLVKELSWNEAGQLGCQNSDENKQEIFDLEELPELEKIDGKVAVLSGLYDHVYFHWMVDILPRLEILKLHGIDLKEIDFFLVSNYQMPFQRESLNVLGIPQNKIISSEQHPYIQAKKLIVPSFPGDLGRLTSWSLEFHRQVFLSRIKQEIFTENKTSSFYPERIYISRNNSRYRRVFNEEEVLLKLSEIGFVCIQPDSMNLKEQIAIFSHAKVIIGAHGSGLTNIIFSPRGTKVIELVSPNYIRHYYCGISQKIGLEHYYLKGEDFGCAPIRKLMYQNPLTEDIILNLNSLEKALKVLGIIEKKKILETVFSSEIKASIQKEQQVGIRKKISQEKKKLPMKQVGQKISLKVNSQEIAGQLNKQAELYLKQKELELAKTTCTQALKSQPDYSPACKTLGNVFYAQGQIETAWYWYTKAIEYQPNFAEAYANLGTLSVKKEQWQEAISYYQKALKIQPKFAGVYRNLARIYQKIGSYTEAEKFSIKAEYLEPVNQKITPENQAIKLTLYYKKLGKRLQSQGEVEAAWQSYKKFLSLEKNDPEIYLNIGSLYAQQEQWIEAIKCYQKSLVIQPNYADAYRQLAIAWRKVGKKTKGDNCLYQAYSLEPGKATAEEHLILGNSLLQQKVISQAISCYCRAIELNPNLLGAYESLGEALKLQGTKKPTTKVFPNYWQNLENSLNLLIGENHQNSQGIIQQVRADDTIHIIQKPENFQRVVSKGVSRVISTFDLKSDLSDSVNYLESSLSVLENSQDKRVTNYKEITKTLAPNKPLIIEADVTNVYGNIEGEKTVMNSPKKANNNQIIHSTLKLKEISKVNEVKQINSTFLLKDMTSNGVRNIPNVYIQEAQKYYEEGFYEKAISQCQQAISLKIDVAAAYIIIGDSQKKIGEIKQAESSYKTALEIQQSYGLIYIVLGNLYVEYKILNLVIYCYEKALEIKLKVAENYYKLAMVLTELGETLGVLDFWYQAYSLEPKKVTANDHFNLGNKLYEKGKIAQAVSCYQNSIELNPNLGTVYYNLSLGLKCLGRWDEAVIYYHKAKEIWADKNQNQNNLKGDVNSNISAKLEDKYQNIHQLSAAEIKDKVGADKNQNQNNLKGDVNSNTSAKLEDKYQNGHQLSAAEIKDKVWENKNQNQKSLKGDVNFNISAKLEDKYQNGHQLSAAEIERKSGELLQLNQIVTNQINYSQKAEVKELLKQAKTYYLEGLFSEAIAICYSVIKVEKNSEAYQIMGKAFQQKNQLDNAINCYAQALKLNPNDSGANYEMGNILALLPGKLEEAITYYYKALEIDPYLTEAYYSLANIFVNQNQLKKAVIIYKKLIEIQPNIWENYHNLGNILIEQENFSEGISALYYAIKLNPSSSISYLKLAEILAKSGKLSEAINAYQKVIFIDPNLAEAYQYLGDILRNKGEKEEAIKVYRKAIEIQPQLWTVHHKLGSLFQETEKLEAATNAYRKSIELNPDFCWSYNNLGDVLVRLEKWSEAAGAYGRAIELNPDFCWSYNNLGDVLVRLEKWPEAAGVYHQAIELNPDFPWNYYNLGDVLVKLEDWEGAIIAYSQALEFKLELPEAKQKLDNALHQKVKSGLQSVLNYYLRAIEQEPNNVENYFKAIEIEPNNPELYFGLGNVWLEKKEFDQAITSYEKAIDINPNLGKVYQNLARVFQEKGREKEARESWFKALSLEASLATAEQHFNLGSEFLQEEQHREAVTCYRRAIALNPSFLEAYLLLGQVFRDGQKWSEAISVYRQGLKQIPENQELQTGLKETYSQQNQQQKIEENSNYSTQEIQRDLIHLPHGNEVERVRNTSIAAITMVSKNYLPQARTLCETFLEHHPQARFFVLLVDQVDGYFEPAQEQFQLLTMEDVPLPSADTFPYHYTILELNTAVKPFVLKYLLEKYDDIENLVYIDPDIQIFRPLDAIWNALRTNTTVLIPHMRKPFRDNYSPSEVQILQSGTYNLGFIGLKKNQHSLELLKWWMEKLHLDCVVDIPNGLFVDQKWMDLIPGYFPDTYILHDPSYNVAYWNLHDRTVEKIGDEYLVDGRPLAFFHFSGYSPKNRNKLSKHQTRHNLYDLPTVKELCDGYANKMLKWGYSKAKNFPYAYGKLPNGIKACELINYTLRQLIIKNIPFPSPKFEADEFCKFLMTPSPYLSGKNTPPIITSLLKFRPDVAAAFPNASNNFLDEGFINWLEERGATEHNIDELCHKFKQYWVKTNIIEDLQKILRRRTDVVTAYPNFVSDPQSYDRFCAWLKNSGPREENLKTEEIEKFKKARGGYLKILNLYFLRPDLQSAFCNIHLPKVREKFLEWLKSNLTSLPNIDIDECLWFDLVCEVQQKELTVINLLYNSYLRQLTGSTANLFEIDKIIKSLELAENQEEKNAIIEFLASEKAPTPLSQLEAFYRSQGLLKHLFPDAFQSKENLQELHDYLKENPNIHNLPSQSKAVIKWIDKLEAEIQTYGDDFVVNVAGNFDATTGMGQSARSMEHTLKAVEVNYSKIIVPNTYIDKDTFFDKENKLLLMGWPLPGKGANITVVNADSVGQVHKILPDFYWQGRKNIGYWVWETEELPTSQARAAKGFDEIWTPSEYSAAAIGKKVDKPVRVVPHVIDFAALDSITSDRSEFNLPTDQVLFGFFFDQKSSLERKNPRGLIKAFKKAFKSSEDVVLLLKVSSPVPGNYDYEMLKLESDGLNVIWIEETYHRAKTLRLMNCLDVYVSLHRSEGFGLTLAEAMAMGKPVIATKYSANLDFMDNSNSFLVEAEVIETDRSYGAYPRGTRWAEPDLDQAAEFMKFLCDRSVREKYGDYACKSIKDKLSAVVVASIFKKIFHNFS</sequence>
<feature type="repeat" description="TPR" evidence="1">
    <location>
        <begin position="1356"/>
        <end position="1389"/>
    </location>
</feature>
<feature type="repeat" description="TPR" evidence="1">
    <location>
        <begin position="1943"/>
        <end position="1976"/>
    </location>
</feature>
<feature type="repeat" description="TPR" evidence="1">
    <location>
        <begin position="1773"/>
        <end position="1806"/>
    </location>
</feature>
<dbReference type="SUPFAM" id="SSF53448">
    <property type="entry name" value="Nucleotide-diphospho-sugar transferases"/>
    <property type="match status" value="1"/>
</dbReference>
<dbReference type="GO" id="GO:0006493">
    <property type="term" value="P:protein O-linked glycosylation"/>
    <property type="evidence" value="ECO:0007669"/>
    <property type="project" value="InterPro"/>
</dbReference>
<dbReference type="STRING" id="203124.Tery_0122"/>
<dbReference type="InterPro" id="IPR037919">
    <property type="entry name" value="OGT"/>
</dbReference>
<dbReference type="Pfam" id="PF00515">
    <property type="entry name" value="TPR_1"/>
    <property type="match status" value="3"/>
</dbReference>
<feature type="repeat" description="TPR" evidence="1">
    <location>
        <begin position="13"/>
        <end position="46"/>
    </location>
</feature>
<feature type="repeat" description="TPR" evidence="1">
    <location>
        <begin position="47"/>
        <end position="80"/>
    </location>
</feature>
<dbReference type="Gene3D" id="3.90.550.10">
    <property type="entry name" value="Spore Coat Polysaccharide Biosynthesis Protein SpsA, Chain A"/>
    <property type="match status" value="1"/>
</dbReference>
<dbReference type="Pfam" id="PF14559">
    <property type="entry name" value="TPR_19"/>
    <property type="match status" value="2"/>
</dbReference>